<dbReference type="Pfam" id="PF09526">
    <property type="entry name" value="DUF2387"/>
    <property type="match status" value="1"/>
</dbReference>
<dbReference type="NCBIfam" id="TIGR02443">
    <property type="entry name" value="YheV family putative zinc ribbon protein"/>
    <property type="match status" value="1"/>
</dbReference>
<comment type="caution">
    <text evidence="1">The sequence shown here is derived from an EMBL/GenBank/DDBJ whole genome shotgun (WGS) entry which is preliminary data.</text>
</comment>
<accession>A0A5B0VJ81</accession>
<dbReference type="AlphaFoldDB" id="A0A5B0VJ81"/>
<organism evidence="1 2">
    <name type="scientific">Marinobacter salinexigens</name>
    <dbReference type="NCBI Taxonomy" id="2919747"/>
    <lineage>
        <taxon>Bacteria</taxon>
        <taxon>Pseudomonadati</taxon>
        <taxon>Pseudomonadota</taxon>
        <taxon>Gammaproteobacteria</taxon>
        <taxon>Pseudomonadales</taxon>
        <taxon>Marinobacteraceae</taxon>
        <taxon>Marinobacter</taxon>
    </lineage>
</organism>
<dbReference type="EMBL" id="VTUU01000003">
    <property type="protein sequence ID" value="KAA1174185.1"/>
    <property type="molecule type" value="Genomic_DNA"/>
</dbReference>
<evidence type="ECO:0000313" key="2">
    <source>
        <dbReference type="Proteomes" id="UP000323161"/>
    </source>
</evidence>
<name>A0A5B0VJ81_9GAMM</name>
<evidence type="ECO:0000313" key="1">
    <source>
        <dbReference type="EMBL" id="KAA1174185.1"/>
    </source>
</evidence>
<sequence length="88" mass="9990">MASPKRFIAGAVCPRCAEMDKIMMFTDDNDKQVRECVACGFTDAMAEEPEAQDQTQVLELETRVNKRKNEDDHTVQQVVFFKSTGQDD</sequence>
<dbReference type="Proteomes" id="UP000323161">
    <property type="component" value="Unassembled WGS sequence"/>
</dbReference>
<reference evidence="1 2" key="1">
    <citation type="submission" date="2019-08" db="EMBL/GenBank/DDBJ databases">
        <title>Marinobacter ZYF650 sp. nov., a marine bacterium isolated from seawater of the Mariana trench.</title>
        <authorList>
            <person name="Ahmad W."/>
        </authorList>
    </citation>
    <scope>NUCLEOTIDE SEQUENCE [LARGE SCALE GENOMIC DNA]</scope>
    <source>
        <strain evidence="1 2">ZYF650</strain>
    </source>
</reference>
<proteinExistence type="predicted"/>
<dbReference type="InterPro" id="IPR012658">
    <property type="entry name" value="YheV"/>
</dbReference>
<protein>
    <submittedName>
        <fullName evidence="1">YheV family putative metal-binding protein</fullName>
    </submittedName>
</protein>
<gene>
    <name evidence="1" type="ORF">FWJ25_08010</name>
</gene>
<keyword evidence="2" id="KW-1185">Reference proteome</keyword>
<dbReference type="RefSeq" id="WP_149599750.1">
    <property type="nucleotide sequence ID" value="NZ_VTUU01000003.1"/>
</dbReference>